<dbReference type="InterPro" id="IPR003615">
    <property type="entry name" value="HNH_nuc"/>
</dbReference>
<evidence type="ECO:0000259" key="3">
    <source>
        <dbReference type="SMART" id="SM00507"/>
    </source>
</evidence>
<dbReference type="Gene3D" id="1.10.30.50">
    <property type="match status" value="1"/>
</dbReference>
<reference evidence="4 5" key="1">
    <citation type="submission" date="2016-10" db="EMBL/GenBank/DDBJ databases">
        <authorList>
            <person name="de Groot N.N."/>
        </authorList>
    </citation>
    <scope>NUCLEOTIDE SEQUENCE [LARGE SCALE GENOMIC DNA]</scope>
    <source>
        <strain evidence="4 5">JCM 11308</strain>
    </source>
</reference>
<sequence>MKLDAMLTDPAGVEAWRLDETELASAVPELSEKILELEALRVRLVHEADQRCLANHLGAADTASWLADATHMTAGHAGRIVRLGRELPLHPHMAAALDAGRIELGHVQVIVNFLARLERLTVDQPVASIETDWERPDPESARPDDCQAYLLITARLENVTVLRRRARALELLLQLDGTVPPDGENPELNEFFASATLGGRVHVTGSFDAETGEALQTALSGLCKPHPSTDDDGHPIRDPRTAAKRRADALEHIIRGHLDNARGPMEGGERPHVTVTIDVGALRDAVAATAPTSATGAWSGNDWDYHSDNATGPVGGERRGGCADVRPPRHYRRRRHATMPWAGPISAAVAARISCDAQVTPIFVDRGGNPLDVGRTTRVISPKLRKALVARDCGCAFPGCGRPAAWTDAHHIWHWSKGGPTALSNLVLLCKKHHTIIHRNHWSVQIESDGFPPPSTSCRGDPQVHPTRLGGPVAKTEAGPQPARDPWSLTRRHRPGTSPSDDLHPPQPDRLWSRHTRPQPVCTVSTLTDDRTQPASGTNLLARPQSSTIRSVSRTVTVAPASLPMARRTSVLTGSLCVPSPIAMNELRNG</sequence>
<dbReference type="GO" id="GO:0003676">
    <property type="term" value="F:nucleic acid binding"/>
    <property type="evidence" value="ECO:0007669"/>
    <property type="project" value="InterPro"/>
</dbReference>
<keyword evidence="5" id="KW-1185">Reference proteome</keyword>
<organism evidence="4 5">
    <name type="scientific">Rhodococcus tukisamuensis</name>
    <dbReference type="NCBI Taxonomy" id="168276"/>
    <lineage>
        <taxon>Bacteria</taxon>
        <taxon>Bacillati</taxon>
        <taxon>Actinomycetota</taxon>
        <taxon>Actinomycetes</taxon>
        <taxon>Mycobacteriales</taxon>
        <taxon>Nocardiaceae</taxon>
        <taxon>Rhodococcus</taxon>
    </lineage>
</organism>
<name>A0A1G6N6N4_9NOCA</name>
<protein>
    <submittedName>
        <fullName evidence="4">HNH endonuclease</fullName>
    </submittedName>
</protein>
<dbReference type="GO" id="GO:0008270">
    <property type="term" value="F:zinc ion binding"/>
    <property type="evidence" value="ECO:0007669"/>
    <property type="project" value="InterPro"/>
</dbReference>
<dbReference type="InterPro" id="IPR002711">
    <property type="entry name" value="HNH"/>
</dbReference>
<dbReference type="Proteomes" id="UP000199417">
    <property type="component" value="Unassembled WGS sequence"/>
</dbReference>
<dbReference type="SMART" id="SM00507">
    <property type="entry name" value="HNHc"/>
    <property type="match status" value="1"/>
</dbReference>
<dbReference type="Pfam" id="PF02720">
    <property type="entry name" value="DUF222"/>
    <property type="match status" value="2"/>
</dbReference>
<proteinExistence type="inferred from homology"/>
<keyword evidence="4" id="KW-0255">Endonuclease</keyword>
<evidence type="ECO:0000256" key="1">
    <source>
        <dbReference type="ARBA" id="ARBA00023450"/>
    </source>
</evidence>
<dbReference type="GO" id="GO:0004519">
    <property type="term" value="F:endonuclease activity"/>
    <property type="evidence" value="ECO:0007669"/>
    <property type="project" value="UniProtKB-KW"/>
</dbReference>
<feature type="domain" description="HNH nuclease" evidence="3">
    <location>
        <begin position="383"/>
        <end position="435"/>
    </location>
</feature>
<gene>
    <name evidence="4" type="ORF">SAMN05444580_101436</name>
</gene>
<comment type="similarity">
    <text evidence="1">Belongs to the Rv1128c/1148c/1588c/1702c/1945/3466 family.</text>
</comment>
<dbReference type="InterPro" id="IPR003870">
    <property type="entry name" value="DUF222"/>
</dbReference>
<feature type="region of interest" description="Disordered" evidence="2">
    <location>
        <begin position="451"/>
        <end position="547"/>
    </location>
</feature>
<accession>A0A1G6N6N4</accession>
<keyword evidence="4" id="KW-0540">Nuclease</keyword>
<keyword evidence="4" id="KW-0378">Hydrolase</keyword>
<dbReference type="CDD" id="cd00085">
    <property type="entry name" value="HNHc"/>
    <property type="match status" value="1"/>
</dbReference>
<dbReference type="Pfam" id="PF01844">
    <property type="entry name" value="HNH"/>
    <property type="match status" value="1"/>
</dbReference>
<dbReference type="EMBL" id="FNAB01000001">
    <property type="protein sequence ID" value="SDC63094.1"/>
    <property type="molecule type" value="Genomic_DNA"/>
</dbReference>
<feature type="compositionally biased region" description="Polar residues" evidence="2">
    <location>
        <begin position="522"/>
        <end position="539"/>
    </location>
</feature>
<evidence type="ECO:0000256" key="2">
    <source>
        <dbReference type="SAM" id="MobiDB-lite"/>
    </source>
</evidence>
<evidence type="ECO:0000313" key="4">
    <source>
        <dbReference type="EMBL" id="SDC63094.1"/>
    </source>
</evidence>
<evidence type="ECO:0000313" key="5">
    <source>
        <dbReference type="Proteomes" id="UP000199417"/>
    </source>
</evidence>
<dbReference type="STRING" id="168276.SAMN05444580_101436"/>
<dbReference type="AlphaFoldDB" id="A0A1G6N6N4"/>